<evidence type="ECO:0000313" key="6">
    <source>
        <dbReference type="EMBL" id="SOE16492.1"/>
    </source>
</evidence>
<dbReference type="InterPro" id="IPR016160">
    <property type="entry name" value="Ald_DH_CS_CYS"/>
</dbReference>
<dbReference type="InterPro" id="IPR029510">
    <property type="entry name" value="Ald_DH_CS_GLU"/>
</dbReference>
<dbReference type="InterPro" id="IPR016163">
    <property type="entry name" value="Ald_DH_C"/>
</dbReference>
<comment type="similarity">
    <text evidence="1 4">Belongs to the aldehyde dehydrogenase family.</text>
</comment>
<feature type="active site" evidence="3">
    <location>
        <position position="265"/>
    </location>
</feature>
<dbReference type="EMBL" id="OCPC01000001">
    <property type="protein sequence ID" value="SOE16492.1"/>
    <property type="molecule type" value="Genomic_DNA"/>
</dbReference>
<sequence>MLTQPDSLLKYLTDASDLRLPDGHFIDGAYQAARAGRTMSSEDPGRGEGFASFARGDADDVDDAVASSRKAFAFWRKTPPAERGRILARTAELIRRDSERLAIVECLDSGKPIAEARGDVSGAARTFEYYAGACDKLEGSSFPLPSNYVGFSQLEPVGVTAHIIPWNFPISTAARGMAPALAAGCTVVVKPAELTPFTALLLAELLTEAGLPAGVCNVVTGTGTEVGAPLVAHTGIDHVTFTGSVATGGHVMRACAANVTRSVMELGGKSPVVVLNDCNFDSTVANVAGAIFEHAGQICSAGSRLVIEAGIHDRFIEALGTRAEAISLGHGLRSPDMGPVSSADQRDRIIGFLDRARGRGAEFICGGQISPDTEAGKGYFIEPTIVAARPEDDELVQEEIFGPVLTVQKADDVDHALHLANCTRFGLVAGVFTSDFARAHQLARDIDAGQVYINEYFAGGIEVPFGGNKQSGFGREKGIEGLRSYCKLKSIAARID</sequence>
<dbReference type="FunFam" id="3.40.605.10:FF:000007">
    <property type="entry name" value="NAD/NADP-dependent betaine aldehyde dehydrogenase"/>
    <property type="match status" value="1"/>
</dbReference>
<organism evidence="6 7">
    <name type="scientific">Hoeflea halophila</name>
    <dbReference type="NCBI Taxonomy" id="714899"/>
    <lineage>
        <taxon>Bacteria</taxon>
        <taxon>Pseudomonadati</taxon>
        <taxon>Pseudomonadota</taxon>
        <taxon>Alphaproteobacteria</taxon>
        <taxon>Hyphomicrobiales</taxon>
        <taxon>Rhizobiaceae</taxon>
        <taxon>Hoeflea</taxon>
    </lineage>
</organism>
<dbReference type="RefSeq" id="WP_097106167.1">
    <property type="nucleotide sequence ID" value="NZ_OCPC01000001.1"/>
</dbReference>
<dbReference type="Pfam" id="PF00171">
    <property type="entry name" value="Aldedh"/>
    <property type="match status" value="1"/>
</dbReference>
<dbReference type="PROSITE" id="PS00687">
    <property type="entry name" value="ALDEHYDE_DEHYDR_GLU"/>
    <property type="match status" value="1"/>
</dbReference>
<dbReference type="PANTHER" id="PTHR11699">
    <property type="entry name" value="ALDEHYDE DEHYDROGENASE-RELATED"/>
    <property type="match status" value="1"/>
</dbReference>
<evidence type="ECO:0000313" key="7">
    <source>
        <dbReference type="Proteomes" id="UP000219465"/>
    </source>
</evidence>
<evidence type="ECO:0000256" key="1">
    <source>
        <dbReference type="ARBA" id="ARBA00009986"/>
    </source>
</evidence>
<dbReference type="OrthoDB" id="9812625at2"/>
<dbReference type="Gene3D" id="3.40.309.10">
    <property type="entry name" value="Aldehyde Dehydrogenase, Chain A, domain 2"/>
    <property type="match status" value="1"/>
</dbReference>
<gene>
    <name evidence="6" type="ORF">SAMN05877838_1361</name>
</gene>
<dbReference type="InterPro" id="IPR015590">
    <property type="entry name" value="Aldehyde_DH_dom"/>
</dbReference>
<dbReference type="InterPro" id="IPR016162">
    <property type="entry name" value="Ald_DH_N"/>
</dbReference>
<reference evidence="7" key="1">
    <citation type="submission" date="2017-08" db="EMBL/GenBank/DDBJ databases">
        <authorList>
            <person name="Varghese N."/>
            <person name="Submissions S."/>
        </authorList>
    </citation>
    <scope>NUCLEOTIDE SEQUENCE [LARGE SCALE GENOMIC DNA]</scope>
    <source>
        <strain evidence="7">KCTC 23107</strain>
    </source>
</reference>
<keyword evidence="7" id="KW-1185">Reference proteome</keyword>
<feature type="domain" description="Aldehyde dehydrogenase" evidence="5">
    <location>
        <begin position="35"/>
        <end position="491"/>
    </location>
</feature>
<dbReference type="InterPro" id="IPR016161">
    <property type="entry name" value="Ald_DH/histidinol_DH"/>
</dbReference>
<dbReference type="Proteomes" id="UP000219465">
    <property type="component" value="Unassembled WGS sequence"/>
</dbReference>
<dbReference type="SUPFAM" id="SSF53720">
    <property type="entry name" value="ALDH-like"/>
    <property type="match status" value="1"/>
</dbReference>
<proteinExistence type="inferred from homology"/>
<dbReference type="PROSITE" id="PS00070">
    <property type="entry name" value="ALDEHYDE_DEHYDR_CYS"/>
    <property type="match status" value="1"/>
</dbReference>
<dbReference type="AlphaFoldDB" id="A0A286I8V0"/>
<name>A0A286I8V0_9HYPH</name>
<dbReference type="Gene3D" id="3.40.605.10">
    <property type="entry name" value="Aldehyde Dehydrogenase, Chain A, domain 1"/>
    <property type="match status" value="1"/>
</dbReference>
<accession>A0A286I8V0</accession>
<keyword evidence="2 4" id="KW-0560">Oxidoreductase</keyword>
<protein>
    <submittedName>
        <fullName evidence="6">Aldehyde dehydrogenase (NAD+)</fullName>
    </submittedName>
</protein>
<dbReference type="GO" id="GO:0016620">
    <property type="term" value="F:oxidoreductase activity, acting on the aldehyde or oxo group of donors, NAD or NADP as acceptor"/>
    <property type="evidence" value="ECO:0007669"/>
    <property type="project" value="InterPro"/>
</dbReference>
<evidence type="ECO:0000256" key="4">
    <source>
        <dbReference type="RuleBase" id="RU003345"/>
    </source>
</evidence>
<evidence type="ECO:0000259" key="5">
    <source>
        <dbReference type="Pfam" id="PF00171"/>
    </source>
</evidence>
<evidence type="ECO:0000256" key="3">
    <source>
        <dbReference type="PROSITE-ProRule" id="PRU10007"/>
    </source>
</evidence>
<evidence type="ECO:0000256" key="2">
    <source>
        <dbReference type="ARBA" id="ARBA00023002"/>
    </source>
</evidence>